<evidence type="ECO:0000313" key="1">
    <source>
        <dbReference type="EMBL" id="MFM9327343.1"/>
    </source>
</evidence>
<dbReference type="EMBL" id="JBJURJ010000002">
    <property type="protein sequence ID" value="MFM9327343.1"/>
    <property type="molecule type" value="Genomic_DNA"/>
</dbReference>
<protein>
    <submittedName>
        <fullName evidence="1">ABC transporter permease</fullName>
    </submittedName>
</protein>
<evidence type="ECO:0000313" key="2">
    <source>
        <dbReference type="Proteomes" id="UP001631969"/>
    </source>
</evidence>
<reference evidence="1" key="1">
    <citation type="submission" date="2024-12" db="EMBL/GenBank/DDBJ databases">
        <authorList>
            <person name="Wu N."/>
        </authorList>
    </citation>
    <scope>NUCLEOTIDE SEQUENCE</scope>
    <source>
        <strain evidence="1">P15</strain>
    </source>
</reference>
<sequence>MNNQVIILLKKEWTEALREYKLLWLPLVFIAIGILQPVTMKLLPLMIGETSGLILDPNAPIPTGNEIFSGVFGQLNQLGIMMIALTLMGCIVKEEKSGILDILFSKPIRTGQYLASKYMSSMALLWFSCFVGSWAGVYYTNIYYSPVDTVLYLQAMLLYSFWFLFLISLGVTASAIANTQIQAAGLTILIPAILLILANIPDPRLAVLLPSGLSQKAVITVTAGALPVHWYWNVFVTIVLTAGLWMLAYWRMRYKRRG</sequence>
<organism evidence="1 2">
    <name type="scientific">Paenibacillus mesotrionivorans</name>
    <dbReference type="NCBI Taxonomy" id="3160968"/>
    <lineage>
        <taxon>Bacteria</taxon>
        <taxon>Bacillati</taxon>
        <taxon>Bacillota</taxon>
        <taxon>Bacilli</taxon>
        <taxon>Bacillales</taxon>
        <taxon>Paenibacillaceae</taxon>
        <taxon>Paenibacillus</taxon>
    </lineage>
</organism>
<accession>A0ACC7NRT5</accession>
<keyword evidence="2" id="KW-1185">Reference proteome</keyword>
<dbReference type="Proteomes" id="UP001631969">
    <property type="component" value="Unassembled WGS sequence"/>
</dbReference>
<proteinExistence type="predicted"/>
<comment type="caution">
    <text evidence="1">The sequence shown here is derived from an EMBL/GenBank/DDBJ whole genome shotgun (WGS) entry which is preliminary data.</text>
</comment>
<gene>
    <name evidence="1" type="ORF">ACI1P1_03420</name>
</gene>
<name>A0ACC7NRT5_9BACL</name>